<proteinExistence type="predicted"/>
<evidence type="ECO:0000313" key="2">
    <source>
        <dbReference type="Proteomes" id="UP000045782"/>
    </source>
</evidence>
<protein>
    <submittedName>
        <fullName evidence="1">Polyketide cyclase / dehydrase and lipid transport</fullName>
    </submittedName>
</protein>
<dbReference type="Gene3D" id="3.30.530.20">
    <property type="match status" value="1"/>
</dbReference>
<dbReference type="AlphaFoldDB" id="A0A0U0ZIE7"/>
<dbReference type="SUPFAM" id="SSF55961">
    <property type="entry name" value="Bet v1-like"/>
    <property type="match status" value="1"/>
</dbReference>
<dbReference type="Pfam" id="PF10604">
    <property type="entry name" value="Polyketide_cyc2"/>
    <property type="match status" value="1"/>
</dbReference>
<dbReference type="EMBL" id="CSWP01000002">
    <property type="protein sequence ID" value="CPV40971.1"/>
    <property type="molecule type" value="Genomic_DNA"/>
</dbReference>
<dbReference type="InterPro" id="IPR019587">
    <property type="entry name" value="Polyketide_cyclase/dehydratase"/>
</dbReference>
<dbReference type="Proteomes" id="UP000045782">
    <property type="component" value="Unassembled WGS sequence"/>
</dbReference>
<evidence type="ECO:0000313" key="1">
    <source>
        <dbReference type="EMBL" id="CPV40971.1"/>
    </source>
</evidence>
<gene>
    <name evidence="1" type="ORF">ERS075579_01224</name>
</gene>
<reference evidence="1 2" key="1">
    <citation type="submission" date="2015-03" db="EMBL/GenBank/DDBJ databases">
        <authorList>
            <person name="Murphy D."/>
        </authorList>
    </citation>
    <scope>NUCLEOTIDE SEQUENCE [LARGE SCALE GENOMIC DNA]</scope>
    <source>
        <strain evidence="1 2">PAP088</strain>
    </source>
</reference>
<dbReference type="InterPro" id="IPR023393">
    <property type="entry name" value="START-like_dom_sf"/>
</dbReference>
<name>A0A0U0ZIE7_9MYCO</name>
<organism evidence="1 2">
    <name type="scientific">Mycobacteroides abscessus</name>
    <dbReference type="NCBI Taxonomy" id="36809"/>
    <lineage>
        <taxon>Bacteria</taxon>
        <taxon>Bacillati</taxon>
        <taxon>Actinomycetota</taxon>
        <taxon>Actinomycetes</taxon>
        <taxon>Mycobacteriales</taxon>
        <taxon>Mycobacteriaceae</taxon>
        <taxon>Mycobacteroides</taxon>
    </lineage>
</organism>
<accession>A0A0U0ZIE7</accession>
<sequence>MRDSVTVHITAPADKIWALVSDITNTGKFSPETFEAEWLDGATEPAVGVRMRETLNRIKAVAEAP</sequence>